<keyword evidence="1" id="KW-0614">Plasmid</keyword>
<evidence type="ECO:0000313" key="2">
    <source>
        <dbReference type="Proteomes" id="UP000077462"/>
    </source>
</evidence>
<proteinExistence type="predicted"/>
<dbReference type="Proteomes" id="UP000077462">
    <property type="component" value="Plasmid pRra2"/>
</dbReference>
<sequence>MHNMVVYAQKHGILNDQDILNQFNSNDSRNALKNLSKTCEKHYMNHHNENIKQLLDDEHVMVGTKKYTCPLKYMKHEMQNNMPSFVDEKQIATTFAKVKAEVKELRLERELEYTMTMRF</sequence>
<protein>
    <submittedName>
        <fullName evidence="1">Uncharacterized protein</fullName>
    </submittedName>
</protein>
<geneLocation type="plasmid" evidence="2">
    <name>prra2</name>
</geneLocation>
<accession>A0A9N7BBR6</accession>
<reference evidence="1 2" key="1">
    <citation type="journal article" date="2016" name="Genome Announc.">
        <title>Genome Sequence of the Tick-Borne Pathogen Rickettsia raoultii.</title>
        <authorList>
            <person name="El Karkouri K."/>
            <person name="Mediannikov O."/>
            <person name="Robert C."/>
            <person name="Raoult D."/>
            <person name="Fournier P.E."/>
        </authorList>
    </citation>
    <scope>NUCLEOTIDE SEQUENCE [LARGE SCALE GENOMIC DNA]</scope>
    <source>
        <strain evidence="1 2">Khabarovsk</strain>
    </source>
</reference>
<dbReference type="AlphaFoldDB" id="A0A9N7BBR6"/>
<gene>
    <name evidence="1" type="ORF">UQ52_07820</name>
</gene>
<dbReference type="EMBL" id="CP010971">
    <property type="protein sequence ID" value="AJQ52527.1"/>
    <property type="molecule type" value="Genomic_DNA"/>
</dbReference>
<name>A0A9N7BBR6_RICCR</name>
<organism evidence="1 2">
    <name type="scientific">Rickettsia conorii subsp. raoultii</name>
    <dbReference type="NCBI Taxonomy" id="369822"/>
    <lineage>
        <taxon>Bacteria</taxon>
        <taxon>Pseudomonadati</taxon>
        <taxon>Pseudomonadota</taxon>
        <taxon>Alphaproteobacteria</taxon>
        <taxon>Rickettsiales</taxon>
        <taxon>Rickettsiaceae</taxon>
        <taxon>Rickettsieae</taxon>
        <taxon>Rickettsia</taxon>
        <taxon>spotted fever group</taxon>
    </lineage>
</organism>
<evidence type="ECO:0000313" key="1">
    <source>
        <dbReference type="EMBL" id="AJQ52527.1"/>
    </source>
</evidence>